<dbReference type="GO" id="GO:0005886">
    <property type="term" value="C:plasma membrane"/>
    <property type="evidence" value="ECO:0007669"/>
    <property type="project" value="UniProtKB-SubCell"/>
</dbReference>
<name>A0A7X2TRB2_9SPIO</name>
<evidence type="ECO:0000313" key="10">
    <source>
        <dbReference type="Proteomes" id="UP000460549"/>
    </source>
</evidence>
<evidence type="ECO:0000256" key="8">
    <source>
        <dbReference type="SAM" id="Phobius"/>
    </source>
</evidence>
<dbReference type="GO" id="GO:0022857">
    <property type="term" value="F:transmembrane transporter activity"/>
    <property type="evidence" value="ECO:0007669"/>
    <property type="project" value="InterPro"/>
</dbReference>
<comment type="caution">
    <text evidence="9">The sequence shown here is derived from an EMBL/GenBank/DDBJ whole genome shotgun (WGS) entry which is preliminary data.</text>
</comment>
<dbReference type="PANTHER" id="PTHR30047">
    <property type="entry name" value="HIGH-AFFINITY CHOLINE TRANSPORT PROTEIN-RELATED"/>
    <property type="match status" value="1"/>
</dbReference>
<feature type="transmembrane region" description="Helical" evidence="8">
    <location>
        <begin position="147"/>
        <end position="165"/>
    </location>
</feature>
<keyword evidence="7 8" id="KW-0472">Membrane</keyword>
<feature type="transmembrane region" description="Helical" evidence="8">
    <location>
        <begin position="324"/>
        <end position="343"/>
    </location>
</feature>
<feature type="transmembrane region" description="Helical" evidence="8">
    <location>
        <begin position="481"/>
        <end position="502"/>
    </location>
</feature>
<evidence type="ECO:0000256" key="7">
    <source>
        <dbReference type="ARBA" id="ARBA00023136"/>
    </source>
</evidence>
<dbReference type="AlphaFoldDB" id="A0A7X2TRB2"/>
<proteinExistence type="inferred from homology"/>
<evidence type="ECO:0000256" key="2">
    <source>
        <dbReference type="ARBA" id="ARBA00005658"/>
    </source>
</evidence>
<dbReference type="InterPro" id="IPR000060">
    <property type="entry name" value="BCCT_transptr"/>
</dbReference>
<feature type="transmembrane region" description="Helical" evidence="8">
    <location>
        <begin position="47"/>
        <end position="68"/>
    </location>
</feature>
<accession>A0A7X2TRB2</accession>
<dbReference type="Proteomes" id="UP000460549">
    <property type="component" value="Unassembled WGS sequence"/>
</dbReference>
<feature type="transmembrane region" description="Helical" evidence="8">
    <location>
        <begin position="89"/>
        <end position="112"/>
    </location>
</feature>
<comment type="similarity">
    <text evidence="2">Belongs to the BCCT transporter (TC 2.A.15) family.</text>
</comment>
<reference evidence="9 10" key="1">
    <citation type="submission" date="2019-08" db="EMBL/GenBank/DDBJ databases">
        <title>In-depth cultivation of the pig gut microbiome towards novel bacterial diversity and tailored functional studies.</title>
        <authorList>
            <person name="Wylensek D."/>
            <person name="Hitch T.C.A."/>
            <person name="Clavel T."/>
        </authorList>
    </citation>
    <scope>NUCLEOTIDE SEQUENCE [LARGE SCALE GENOMIC DNA]</scope>
    <source>
        <strain evidence="9 10">NM-380-WT-3C1</strain>
    </source>
</reference>
<feature type="transmembrane region" description="Helical" evidence="8">
    <location>
        <begin position="350"/>
        <end position="368"/>
    </location>
</feature>
<evidence type="ECO:0000256" key="4">
    <source>
        <dbReference type="ARBA" id="ARBA00022475"/>
    </source>
</evidence>
<feature type="transmembrane region" description="Helical" evidence="8">
    <location>
        <begin position="409"/>
        <end position="437"/>
    </location>
</feature>
<organism evidence="9 10">
    <name type="scientific">Bullifex porci</name>
    <dbReference type="NCBI Taxonomy" id="2606638"/>
    <lineage>
        <taxon>Bacteria</taxon>
        <taxon>Pseudomonadati</taxon>
        <taxon>Spirochaetota</taxon>
        <taxon>Spirochaetia</taxon>
        <taxon>Spirochaetales</taxon>
        <taxon>Spirochaetaceae</taxon>
        <taxon>Bullifex</taxon>
    </lineage>
</organism>
<evidence type="ECO:0000256" key="1">
    <source>
        <dbReference type="ARBA" id="ARBA00004651"/>
    </source>
</evidence>
<dbReference type="PANTHER" id="PTHR30047:SF7">
    <property type="entry name" value="HIGH-AFFINITY CHOLINE TRANSPORT PROTEIN"/>
    <property type="match status" value="1"/>
</dbReference>
<evidence type="ECO:0000256" key="5">
    <source>
        <dbReference type="ARBA" id="ARBA00022692"/>
    </source>
</evidence>
<keyword evidence="3" id="KW-0813">Transport</keyword>
<feature type="transmembrane region" description="Helical" evidence="8">
    <location>
        <begin position="265"/>
        <end position="286"/>
    </location>
</feature>
<feature type="transmembrane region" description="Helical" evidence="8">
    <location>
        <begin position="231"/>
        <end position="253"/>
    </location>
</feature>
<keyword evidence="4" id="KW-1003">Cell membrane</keyword>
<evidence type="ECO:0000313" key="9">
    <source>
        <dbReference type="EMBL" id="MSU06652.1"/>
    </source>
</evidence>
<gene>
    <name evidence="9" type="ORF">FYJ80_07670</name>
</gene>
<evidence type="ECO:0000256" key="6">
    <source>
        <dbReference type="ARBA" id="ARBA00022989"/>
    </source>
</evidence>
<feature type="transmembrane region" description="Helical" evidence="8">
    <location>
        <begin position="9"/>
        <end position="27"/>
    </location>
</feature>
<dbReference type="Pfam" id="PF02028">
    <property type="entry name" value="BCCT"/>
    <property type="match status" value="1"/>
</dbReference>
<feature type="transmembrane region" description="Helical" evidence="8">
    <location>
        <begin position="193"/>
        <end position="225"/>
    </location>
</feature>
<keyword evidence="6 8" id="KW-1133">Transmembrane helix</keyword>
<comment type="subcellular location">
    <subcellularLocation>
        <location evidence="1">Cell membrane</location>
        <topology evidence="1">Multi-pass membrane protein</topology>
    </subcellularLocation>
</comment>
<keyword evidence="10" id="KW-1185">Reference proteome</keyword>
<dbReference type="EMBL" id="VUNN01000014">
    <property type="protein sequence ID" value="MSU06652.1"/>
    <property type="molecule type" value="Genomic_DNA"/>
</dbReference>
<sequence>MVKEKIKKSVFIPTFVLVLGAGIIGLINNHLLINTFQAAFDWSYTNLSWMFQLIFVVVLVLCIIMTFSKKGNIRFGGPNAKAKYPFWQWFAMTLTGGLGATIVSSGISQPVIFMESVWGELDGYGIQPGSPESVMFGLARTFHEWTFIPYAVFGVCGVCIAYTCFNRKKPLAVSNTLEPVLGRFIHNKVISTLVDCFSVLALALGSVGTLGTFLGLVTICLQNIYGIPKSVTLMFIIMVISTILYLCSSLSGVDKGIKFFASLNFKFYILLLAFVFVFGGAAAYILNTSTSSIGYWMKNISFWLFDTGSIGGERLVKWWTVYTWAFWIAYAPVTSVFLAQISYGRTVREFLIVNWIMPSIFAFVWFSVFGGCAMNWQLTGVADIAGAIAKDGTYAGIWTFMQNLPLYKLLIPINLFIMLISFSTSADNGITVLSALCMKDKKIGDEAPARLKIVWGCAIGLLSFLLMAYASGAKGNDGVRYIVVALGTVIALLVILMIISLIKMLFVSCKREEIEAFEK</sequence>
<protein>
    <submittedName>
        <fullName evidence="9">BCCT transporter</fullName>
    </submittedName>
</protein>
<feature type="transmembrane region" description="Helical" evidence="8">
    <location>
        <begin position="449"/>
        <end position="469"/>
    </location>
</feature>
<evidence type="ECO:0000256" key="3">
    <source>
        <dbReference type="ARBA" id="ARBA00022448"/>
    </source>
</evidence>
<keyword evidence="5 8" id="KW-0812">Transmembrane</keyword>